<dbReference type="InterPro" id="IPR008928">
    <property type="entry name" value="6-hairpin_glycosidase_sf"/>
</dbReference>
<dbReference type="RefSeq" id="WP_152203247.1">
    <property type="nucleotide sequence ID" value="NZ_VUKF01000024.1"/>
</dbReference>
<name>A0A7J5ULH9_9MICO</name>
<dbReference type="SUPFAM" id="SSF48208">
    <property type="entry name" value="Six-hairpin glycosidases"/>
    <property type="match status" value="1"/>
</dbReference>
<feature type="transmembrane region" description="Helical" evidence="1">
    <location>
        <begin position="32"/>
        <end position="51"/>
    </location>
</feature>
<keyword evidence="2" id="KW-0378">Hydrolase</keyword>
<dbReference type="EMBL" id="WHJE01000128">
    <property type="protein sequence ID" value="KAE8762743.1"/>
    <property type="molecule type" value="Genomic_DNA"/>
</dbReference>
<evidence type="ECO:0000313" key="3">
    <source>
        <dbReference type="Proteomes" id="UP000451860"/>
    </source>
</evidence>
<evidence type="ECO:0000313" key="2">
    <source>
        <dbReference type="EMBL" id="KAE8762743.1"/>
    </source>
</evidence>
<evidence type="ECO:0000256" key="1">
    <source>
        <dbReference type="SAM" id="Phobius"/>
    </source>
</evidence>
<reference evidence="2 3" key="1">
    <citation type="submission" date="2019-10" db="EMBL/GenBank/DDBJ databases">
        <title>Georgenia wutianyii sp. nov. and Georgenia yuyongxinii sp. nov. isolated from plateau pika (Ochotona curzoniae) in the Qinghai-Tibet plateau of China.</title>
        <authorList>
            <person name="Tian Z."/>
        </authorList>
    </citation>
    <scope>NUCLEOTIDE SEQUENCE [LARGE SCALE GENOMIC DNA]</scope>
    <source>
        <strain evidence="2 3">DSM 21501</strain>
    </source>
</reference>
<protein>
    <submittedName>
        <fullName evidence="2">Glycoside hydrolase family 15</fullName>
    </submittedName>
</protein>
<dbReference type="Proteomes" id="UP000451860">
    <property type="component" value="Unassembled WGS sequence"/>
</dbReference>
<organism evidence="2 3">
    <name type="scientific">Georgenia thermotolerans</name>
    <dbReference type="NCBI Taxonomy" id="527326"/>
    <lineage>
        <taxon>Bacteria</taxon>
        <taxon>Bacillati</taxon>
        <taxon>Actinomycetota</taxon>
        <taxon>Actinomycetes</taxon>
        <taxon>Micrococcales</taxon>
        <taxon>Bogoriellaceae</taxon>
        <taxon>Georgenia</taxon>
    </lineage>
</organism>
<keyword evidence="1" id="KW-1133">Transmembrane helix</keyword>
<dbReference type="GO" id="GO:0005975">
    <property type="term" value="P:carbohydrate metabolic process"/>
    <property type="evidence" value="ECO:0007669"/>
    <property type="project" value="InterPro"/>
</dbReference>
<sequence length="487" mass="50734">MTSTLAAQAEAPAPARADRPPVRIRPYRRRRWRGWTAAALVYVLVAVWSVHLKATESTEEFVDLYLDGIHLQADGTVADVPARRSVEYLPGSRVRAADGADPAARALAEEQRAWLAAGTVPGAGTPYEELVEGALLDLHTLTGARFDVDGRTITAAPGAAVAGWTDRWRYVWPRDASFVAAALAETGHTDDAVAVLGFLRDVQSGEGGFQARYLADGSGVPDGRGIQLDGNGWAVWSVATVLDAIADPAARAAAWTELRPLVDGSVDHILALTARAPHLPPASADYWEVQEDALTLGTVAPLLAGLEHGARIYDDAGLPARATAARERAAQVRAAVEKDFGAAGYTRYAGTGGPMTALLGTDGRDAATAMLLPPFVAEPPAGAENAWLASAEEMARPAGGLAPGAGWKRDGISWTPETTLYALTAAATGHDAQARAWLDWVAAHRTGSGAIPEKVLAGGAPAAVAPLTWSSANVILAVAALEDAGAL</sequence>
<dbReference type="OrthoDB" id="3806982at2"/>
<dbReference type="PANTHER" id="PTHR31616:SF0">
    <property type="entry name" value="GLUCAN 1,4-ALPHA-GLUCOSIDASE"/>
    <property type="match status" value="1"/>
</dbReference>
<dbReference type="InterPro" id="IPR012341">
    <property type="entry name" value="6hp_glycosidase-like_sf"/>
</dbReference>
<comment type="caution">
    <text evidence="2">The sequence shown here is derived from an EMBL/GenBank/DDBJ whole genome shotgun (WGS) entry which is preliminary data.</text>
</comment>
<proteinExistence type="predicted"/>
<keyword evidence="1" id="KW-0472">Membrane</keyword>
<gene>
    <name evidence="2" type="ORF">GB883_17800</name>
</gene>
<dbReference type="Gene3D" id="1.50.10.10">
    <property type="match status" value="1"/>
</dbReference>
<accession>A0A7J5ULH9</accession>
<dbReference type="GO" id="GO:0004553">
    <property type="term" value="F:hydrolase activity, hydrolyzing O-glycosyl compounds"/>
    <property type="evidence" value="ECO:0007669"/>
    <property type="project" value="TreeGrafter"/>
</dbReference>
<keyword evidence="1" id="KW-0812">Transmembrane</keyword>
<dbReference type="PANTHER" id="PTHR31616">
    <property type="entry name" value="TREHALASE"/>
    <property type="match status" value="1"/>
</dbReference>
<keyword evidence="3" id="KW-1185">Reference proteome</keyword>
<dbReference type="AlphaFoldDB" id="A0A7J5ULH9"/>